<dbReference type="HAMAP" id="MF_00368">
    <property type="entry name" value="Ribosomal_bL12"/>
    <property type="match status" value="1"/>
</dbReference>
<dbReference type="OMA" id="YLTRCAV"/>
<feature type="domain" description="Large ribosomal subunit protein bL12 C-terminal" evidence="4">
    <location>
        <begin position="178"/>
        <end position="244"/>
    </location>
</feature>
<dbReference type="OrthoDB" id="250175at2759"/>
<evidence type="ECO:0000313" key="6">
    <source>
        <dbReference type="EMBL" id="ETO04750.1"/>
    </source>
</evidence>
<keyword evidence="7" id="KW-1185">Reference proteome</keyword>
<dbReference type="InterPro" id="IPR008932">
    <property type="entry name" value="Ribosomal_bL12_oligo"/>
</dbReference>
<keyword evidence="2 6" id="KW-0689">Ribosomal protein</keyword>
<evidence type="ECO:0000256" key="1">
    <source>
        <dbReference type="ARBA" id="ARBA00007197"/>
    </source>
</evidence>
<accession>X6LVJ3</accession>
<dbReference type="CDD" id="cd00387">
    <property type="entry name" value="Ribosomal_L7_L12"/>
    <property type="match status" value="1"/>
</dbReference>
<evidence type="ECO:0000256" key="2">
    <source>
        <dbReference type="ARBA" id="ARBA00022980"/>
    </source>
</evidence>
<dbReference type="SUPFAM" id="SSF54736">
    <property type="entry name" value="ClpS-like"/>
    <property type="match status" value="1"/>
</dbReference>
<dbReference type="InterPro" id="IPR014719">
    <property type="entry name" value="Ribosomal_bL12_C/ClpS-like"/>
</dbReference>
<dbReference type="FunFam" id="3.30.1390.10:FF:000001">
    <property type="entry name" value="50S ribosomal protein L7/L12"/>
    <property type="match status" value="1"/>
</dbReference>
<comment type="caution">
    <text evidence="6">The sequence shown here is derived from an EMBL/GenBank/DDBJ whole genome shotgun (WGS) entry which is preliminary data.</text>
</comment>
<dbReference type="PANTHER" id="PTHR45987:SF4">
    <property type="entry name" value="LARGE RIBOSOMAL SUBUNIT PROTEIN BL12M"/>
    <property type="match status" value="1"/>
</dbReference>
<proteinExistence type="inferred from homology"/>
<dbReference type="Proteomes" id="UP000023152">
    <property type="component" value="Unassembled WGS sequence"/>
</dbReference>
<evidence type="ECO:0000313" key="7">
    <source>
        <dbReference type="Proteomes" id="UP000023152"/>
    </source>
</evidence>
<dbReference type="InterPro" id="IPR013823">
    <property type="entry name" value="Ribosomal_bL12_C"/>
</dbReference>
<dbReference type="GO" id="GO:0003729">
    <property type="term" value="F:mRNA binding"/>
    <property type="evidence" value="ECO:0007669"/>
    <property type="project" value="TreeGrafter"/>
</dbReference>
<gene>
    <name evidence="6" type="ORF">RFI_32646</name>
</gene>
<dbReference type="EMBL" id="ASPP01028982">
    <property type="protein sequence ID" value="ETO04750.1"/>
    <property type="molecule type" value="Genomic_DNA"/>
</dbReference>
<dbReference type="Pfam" id="PF16320">
    <property type="entry name" value="Ribosomal_L12_N"/>
    <property type="match status" value="1"/>
</dbReference>
<evidence type="ECO:0000259" key="5">
    <source>
        <dbReference type="Pfam" id="PF16320"/>
    </source>
</evidence>
<dbReference type="GO" id="GO:0005737">
    <property type="term" value="C:cytoplasm"/>
    <property type="evidence" value="ECO:0007669"/>
    <property type="project" value="UniProtKB-ARBA"/>
</dbReference>
<protein>
    <submittedName>
        <fullName evidence="6">Ribosomal protein L7/L12</fullName>
    </submittedName>
</protein>
<dbReference type="GO" id="GO:0005840">
    <property type="term" value="C:ribosome"/>
    <property type="evidence" value="ECO:0007669"/>
    <property type="project" value="UniProtKB-KW"/>
</dbReference>
<evidence type="ECO:0000256" key="3">
    <source>
        <dbReference type="ARBA" id="ARBA00023274"/>
    </source>
</evidence>
<reference evidence="6 7" key="1">
    <citation type="journal article" date="2013" name="Curr. Biol.">
        <title>The Genome of the Foraminiferan Reticulomyxa filosa.</title>
        <authorList>
            <person name="Glockner G."/>
            <person name="Hulsmann N."/>
            <person name="Schleicher M."/>
            <person name="Noegel A.A."/>
            <person name="Eichinger L."/>
            <person name="Gallinger C."/>
            <person name="Pawlowski J."/>
            <person name="Sierra R."/>
            <person name="Euteneuer U."/>
            <person name="Pillet L."/>
            <person name="Moustafa A."/>
            <person name="Platzer M."/>
            <person name="Groth M."/>
            <person name="Szafranski K."/>
            <person name="Schliwa M."/>
        </authorList>
    </citation>
    <scope>NUCLEOTIDE SEQUENCE [LARGE SCALE GENOMIC DNA]</scope>
</reference>
<comment type="similarity">
    <text evidence="1">Belongs to the bacterial ribosomal protein bL12 family.</text>
</comment>
<dbReference type="Gene3D" id="1.20.5.710">
    <property type="entry name" value="Single helix bin"/>
    <property type="match status" value="1"/>
</dbReference>
<keyword evidence="3" id="KW-0687">Ribonucleoprotein</keyword>
<dbReference type="InterPro" id="IPR000206">
    <property type="entry name" value="Ribosomal_bL12"/>
</dbReference>
<dbReference type="InterPro" id="IPR036235">
    <property type="entry name" value="Ribosomal_bL12_oligo_N_sf"/>
</dbReference>
<name>X6LVJ3_RETFI</name>
<dbReference type="Pfam" id="PF00542">
    <property type="entry name" value="Ribosomal_L12"/>
    <property type="match status" value="1"/>
</dbReference>
<evidence type="ECO:0000259" key="4">
    <source>
        <dbReference type="Pfam" id="PF00542"/>
    </source>
</evidence>
<dbReference type="AlphaFoldDB" id="X6LVJ3"/>
<sequence>MKYLFRIQGNYHTSVWNRRWEDKLQVMKMGHSSVFAMSNHGFHSSRSLKGEKAQEVSTATTASNEQSKLSPKLEKIVNDIATLNLLEVTQLVSALKTKLNLPDVALMGAVSVGAAHVAGAAAGGSSGAASKTPAKEGGQIVSFLYFQTYVLTHSIPLIKKLVGCSFTRHFVSPEQTIFTVILKSFDKDKKVTVIKEVKNLLKLGLKEAKELVEKAPVKLQENCPKVEAEAIRDKLKEFGGEIVLE</sequence>
<feature type="domain" description="Large ribosomal subunit protein bL12 oligomerization" evidence="5">
    <location>
        <begin position="72"/>
        <end position="121"/>
    </location>
</feature>
<dbReference type="GO" id="GO:0003735">
    <property type="term" value="F:structural constituent of ribosome"/>
    <property type="evidence" value="ECO:0007669"/>
    <property type="project" value="InterPro"/>
</dbReference>
<dbReference type="GO" id="GO:0006412">
    <property type="term" value="P:translation"/>
    <property type="evidence" value="ECO:0007669"/>
    <property type="project" value="InterPro"/>
</dbReference>
<dbReference type="Gene3D" id="3.30.1390.10">
    <property type="match status" value="1"/>
</dbReference>
<dbReference type="PANTHER" id="PTHR45987">
    <property type="entry name" value="39S RIBOSOMAL PROTEIN L12"/>
    <property type="match status" value="1"/>
</dbReference>
<dbReference type="GO" id="GO:1990904">
    <property type="term" value="C:ribonucleoprotein complex"/>
    <property type="evidence" value="ECO:0007669"/>
    <property type="project" value="UniProtKB-KW"/>
</dbReference>
<organism evidence="6 7">
    <name type="scientific">Reticulomyxa filosa</name>
    <dbReference type="NCBI Taxonomy" id="46433"/>
    <lineage>
        <taxon>Eukaryota</taxon>
        <taxon>Sar</taxon>
        <taxon>Rhizaria</taxon>
        <taxon>Retaria</taxon>
        <taxon>Foraminifera</taxon>
        <taxon>Monothalamids</taxon>
        <taxon>Reticulomyxidae</taxon>
        <taxon>Reticulomyxa</taxon>
    </lineage>
</organism>
<dbReference type="SUPFAM" id="SSF48300">
    <property type="entry name" value="Ribosomal protein L7/12, oligomerisation (N-terminal) domain"/>
    <property type="match status" value="1"/>
</dbReference>